<dbReference type="SMART" id="SM00245">
    <property type="entry name" value="TSPc"/>
    <property type="match status" value="1"/>
</dbReference>
<dbReference type="InterPro" id="IPR005151">
    <property type="entry name" value="Tail-specific_protease"/>
</dbReference>
<dbReference type="CDD" id="cd07561">
    <property type="entry name" value="Peptidase_S41_CPP_like"/>
    <property type="match status" value="1"/>
</dbReference>
<proteinExistence type="predicted"/>
<dbReference type="Pfam" id="PF18294">
    <property type="entry name" value="Pept_S41_N"/>
    <property type="match status" value="1"/>
</dbReference>
<dbReference type="InterPro" id="IPR036034">
    <property type="entry name" value="PDZ_sf"/>
</dbReference>
<evidence type="ECO:0000259" key="1">
    <source>
        <dbReference type="SMART" id="SM00245"/>
    </source>
</evidence>
<dbReference type="Pfam" id="PF03572">
    <property type="entry name" value="Peptidase_S41"/>
    <property type="match status" value="1"/>
</dbReference>
<dbReference type="PANTHER" id="PTHR32060">
    <property type="entry name" value="TAIL-SPECIFIC PROTEASE"/>
    <property type="match status" value="1"/>
</dbReference>
<dbReference type="Proteomes" id="UP000475249">
    <property type="component" value="Unassembled WGS sequence"/>
</dbReference>
<name>A0A6L9EAV8_9FLAO</name>
<dbReference type="InterPro" id="IPR041613">
    <property type="entry name" value="Pept_S41_N"/>
</dbReference>
<evidence type="ECO:0000313" key="2">
    <source>
        <dbReference type="EMBL" id="NAS11698.1"/>
    </source>
</evidence>
<dbReference type="SUPFAM" id="SSF52096">
    <property type="entry name" value="ClpP/crotonase"/>
    <property type="match status" value="1"/>
</dbReference>
<reference evidence="2 3" key="1">
    <citation type="submission" date="2020-01" db="EMBL/GenBank/DDBJ databases">
        <title>Bacteria diversity of Porities sp.</title>
        <authorList>
            <person name="Wang G."/>
        </authorList>
    </citation>
    <scope>NUCLEOTIDE SEQUENCE [LARGE SCALE GENOMIC DNA]</scope>
    <source>
        <strain evidence="2 3">R33</strain>
    </source>
</reference>
<dbReference type="Gene3D" id="2.30.42.10">
    <property type="match status" value="1"/>
</dbReference>
<dbReference type="PROSITE" id="PS51257">
    <property type="entry name" value="PROKAR_LIPOPROTEIN"/>
    <property type="match status" value="1"/>
</dbReference>
<keyword evidence="3" id="KW-1185">Reference proteome</keyword>
<organism evidence="2 3">
    <name type="scientific">Poritiphilus flavus</name>
    <dbReference type="NCBI Taxonomy" id="2697053"/>
    <lineage>
        <taxon>Bacteria</taxon>
        <taxon>Pseudomonadati</taxon>
        <taxon>Bacteroidota</taxon>
        <taxon>Flavobacteriia</taxon>
        <taxon>Flavobacteriales</taxon>
        <taxon>Flavobacteriaceae</taxon>
        <taxon>Poritiphilus</taxon>
    </lineage>
</organism>
<dbReference type="GO" id="GO:0030288">
    <property type="term" value="C:outer membrane-bounded periplasmic space"/>
    <property type="evidence" value="ECO:0007669"/>
    <property type="project" value="TreeGrafter"/>
</dbReference>
<dbReference type="AlphaFoldDB" id="A0A6L9EAV8"/>
<accession>A0A6L9EAV8</accession>
<dbReference type="GO" id="GO:0008236">
    <property type="term" value="F:serine-type peptidase activity"/>
    <property type="evidence" value="ECO:0007669"/>
    <property type="project" value="InterPro"/>
</dbReference>
<protein>
    <submittedName>
        <fullName evidence="2">Carboxyl-terminal protease</fullName>
    </submittedName>
</protein>
<dbReference type="GO" id="GO:0006508">
    <property type="term" value="P:proteolysis"/>
    <property type="evidence" value="ECO:0007669"/>
    <property type="project" value="UniProtKB-KW"/>
</dbReference>
<keyword evidence="2" id="KW-0378">Hydrolase</keyword>
<dbReference type="Gene3D" id="3.90.226.10">
    <property type="entry name" value="2-enoyl-CoA Hydratase, Chain A, domain 1"/>
    <property type="match status" value="1"/>
</dbReference>
<dbReference type="Gene3D" id="3.30.750.170">
    <property type="match status" value="1"/>
</dbReference>
<dbReference type="PANTHER" id="PTHR32060:SF30">
    <property type="entry name" value="CARBOXY-TERMINAL PROCESSING PROTEASE CTPA"/>
    <property type="match status" value="1"/>
</dbReference>
<dbReference type="InterPro" id="IPR029045">
    <property type="entry name" value="ClpP/crotonase-like_dom_sf"/>
</dbReference>
<gene>
    <name evidence="2" type="ORF">GTQ38_06770</name>
</gene>
<dbReference type="GO" id="GO:0004175">
    <property type="term" value="F:endopeptidase activity"/>
    <property type="evidence" value="ECO:0007669"/>
    <property type="project" value="TreeGrafter"/>
</dbReference>
<feature type="domain" description="Tail specific protease" evidence="1">
    <location>
        <begin position="200"/>
        <end position="431"/>
    </location>
</feature>
<keyword evidence="2" id="KW-0645">Protease</keyword>
<comment type="caution">
    <text evidence="2">The sequence shown here is derived from an EMBL/GenBank/DDBJ whole genome shotgun (WGS) entry which is preliminary data.</text>
</comment>
<evidence type="ECO:0000313" key="3">
    <source>
        <dbReference type="Proteomes" id="UP000475249"/>
    </source>
</evidence>
<dbReference type="GO" id="GO:0007165">
    <property type="term" value="P:signal transduction"/>
    <property type="evidence" value="ECO:0007669"/>
    <property type="project" value="TreeGrafter"/>
</dbReference>
<sequence length="501" mass="56013">MKEMRKYLAPLLGMAFLLASCNNDDDAGVGGPSGPDPDPSANVVVQDFMWKSMNIWYFWQAEVDDLADDRFSTNAEYTEFLESESSPENFFNNKLRFSEDRFSFFNDDYRELTNNLAGISRSNGVEFQLFFFGDSNEVFGFVKYIIPNSDASTKDISRGELFTGVDGQTLTENNYQDLLFGENNTYTLNMADIANDVITPNGKEVTLTKEEGLVENPVFIVDSFNVGGSNIGYLMYNGFTNEFDEQLNDAFGQLKAAGVTELVLDLRYNSGGSVNSSRLLSSMIYGTNTNDLYIRQRWNPKIMAAFSAEDVEDYFASETGDGSPINTLNLSRVYILTSRSTASASELVINGLDPYIEVILIGRTTTGKNEFSLTMVDDPSRDGAPFIYTPSRENQINPDNQWAIQPLVGRNENAAGFFDYTSGFPPDIELDEDLENLGILGDVNEPLLARAIEAITSPASKRDFTVKTPAPYFTSSRMFQPLKDNMVLDKPLHLPYELYEE</sequence>
<dbReference type="EMBL" id="WXYO01000002">
    <property type="protein sequence ID" value="NAS11698.1"/>
    <property type="molecule type" value="Genomic_DNA"/>
</dbReference>